<feature type="domain" description="DUF4935" evidence="1">
    <location>
        <begin position="19"/>
        <end position="198"/>
    </location>
</feature>
<evidence type="ECO:0000259" key="1">
    <source>
        <dbReference type="Pfam" id="PF16289"/>
    </source>
</evidence>
<protein>
    <submittedName>
        <fullName evidence="2">DUF4935 domain-containing protein</fullName>
    </submittedName>
</protein>
<keyword evidence="3" id="KW-1185">Reference proteome</keyword>
<accession>A0A7H0GK36</accession>
<proteinExistence type="predicted"/>
<gene>
    <name evidence="2" type="ORF">H9K75_22845</name>
</gene>
<dbReference type="Proteomes" id="UP000516028">
    <property type="component" value="Chromosome"/>
</dbReference>
<name>A0A7H0GK36_9BURK</name>
<evidence type="ECO:0000313" key="3">
    <source>
        <dbReference type="Proteomes" id="UP000516028"/>
    </source>
</evidence>
<evidence type="ECO:0000313" key="2">
    <source>
        <dbReference type="EMBL" id="QNP48652.1"/>
    </source>
</evidence>
<dbReference type="EMBL" id="CP060783">
    <property type="protein sequence ID" value="QNP48652.1"/>
    <property type="molecule type" value="Genomic_DNA"/>
</dbReference>
<dbReference type="KEGG" id="daer:H9K75_22845"/>
<dbReference type="AlphaFoldDB" id="A0A7H0GK36"/>
<sequence length="236" mass="25445">MALLPHEADRIAQAGLPVLCIDTCSLLDIVRDPFRETSLPHNAAAALALLQAMESGALLTGLVADQVRQEFGTHLQGIVDEAGRGLSKLREHIERVDGLVSAFAAPVRTDIRHWDAHVTNATAALHRWIAASVTAPQSQDVPMRAFSRVMHARAPARKGKDSLADCVVLETYLEAAADLRQRGLKAPIVFLSSNVQDYTIAPARNMLHADIEAEFAALNLAYATGHGMAKHLLAIS</sequence>
<dbReference type="InterPro" id="IPR032557">
    <property type="entry name" value="DUF4935"/>
</dbReference>
<dbReference type="RefSeq" id="WP_187724247.1">
    <property type="nucleotide sequence ID" value="NZ_CP060783.1"/>
</dbReference>
<dbReference type="Pfam" id="PF16289">
    <property type="entry name" value="PIN_12"/>
    <property type="match status" value="1"/>
</dbReference>
<reference evidence="2 3" key="1">
    <citation type="submission" date="2020-08" db="EMBL/GenBank/DDBJ databases">
        <title>Genome sequence of Diaphorobacter aerolatus KACC 16536T.</title>
        <authorList>
            <person name="Hyun D.-W."/>
            <person name="Bae J.-W."/>
        </authorList>
    </citation>
    <scope>NUCLEOTIDE SEQUENCE [LARGE SCALE GENOMIC DNA]</scope>
    <source>
        <strain evidence="2 3">KACC 16536</strain>
    </source>
</reference>
<organism evidence="2 3">
    <name type="scientific">Diaphorobacter aerolatus</name>
    <dbReference type="NCBI Taxonomy" id="1288495"/>
    <lineage>
        <taxon>Bacteria</taxon>
        <taxon>Pseudomonadati</taxon>
        <taxon>Pseudomonadota</taxon>
        <taxon>Betaproteobacteria</taxon>
        <taxon>Burkholderiales</taxon>
        <taxon>Comamonadaceae</taxon>
        <taxon>Diaphorobacter</taxon>
    </lineage>
</organism>